<evidence type="ECO:0000313" key="1">
    <source>
        <dbReference type="EMBL" id="MCV9930623.1"/>
    </source>
</evidence>
<evidence type="ECO:0000313" key="2">
    <source>
        <dbReference type="Proteomes" id="UP001151079"/>
    </source>
</evidence>
<evidence type="ECO:0008006" key="3">
    <source>
        <dbReference type="Google" id="ProtNLM"/>
    </source>
</evidence>
<dbReference type="RefSeq" id="WP_264208687.1">
    <property type="nucleotide sequence ID" value="NZ_JAOZEW010000044.1"/>
</dbReference>
<reference evidence="1" key="1">
    <citation type="submission" date="2022-10" db="EMBL/GenBank/DDBJ databases">
        <title>Two novel species of Flavobacterium.</title>
        <authorList>
            <person name="Liu Q."/>
            <person name="Xin Y.-H."/>
        </authorList>
    </citation>
    <scope>NUCLEOTIDE SEQUENCE</scope>
    <source>
        <strain evidence="1">LS1R49</strain>
    </source>
</reference>
<proteinExistence type="predicted"/>
<sequence length="482" mass="49174">MNRNILIIVVLLLFNFGYGQNNWTGAASTDWEDNSNWSSGHTPLATESVIISNVPNQPVISVAGAVCSQIVMSNSTPGSTVSLTVTGAGIFTVGAITMDDTGNDSVICSLKIGTGTVNVSGSVFMNGSANRNNISFTGAGTLNIGFSIYGGALSAGTGLVNYNSTTQQQNIASFTYYNLTISGSTSKLVNTAGVIVNGVFSMEGTATVSAAPTYGSAAALEYYTTTPRTAGPEWVTPFTATRGVIISNTGAITTDSNKAMSDNVPLTINNGATLLTGTDIGTGFNYNLYFRGDFINNGILISYGDVFIEGTASIQSIGGFTIEGGAGVHMRKTIGTATLKNNIAAGFLRINGIGGTLNLGTGLTHTFTETLGWIRTNGTLDGGSSLLKIGGDISGSGGSFIAGTGTVEFNGVNQNLGTGAITYNNLTFSGSGVKTISPGTVTVNGTLSIEGDSIMSISTAPIYGATATLQYNSAVAHTVGAE</sequence>
<gene>
    <name evidence="1" type="ORF">OIU83_23390</name>
</gene>
<dbReference type="Proteomes" id="UP001151079">
    <property type="component" value="Unassembled WGS sequence"/>
</dbReference>
<comment type="caution">
    <text evidence="1">The sequence shown here is derived from an EMBL/GenBank/DDBJ whole genome shotgun (WGS) entry which is preliminary data.</text>
</comment>
<dbReference type="EMBL" id="JAOZEW010000044">
    <property type="protein sequence ID" value="MCV9930623.1"/>
    <property type="molecule type" value="Genomic_DNA"/>
</dbReference>
<dbReference type="AlphaFoldDB" id="A0A9X2ZMV9"/>
<keyword evidence="2" id="KW-1185">Reference proteome</keyword>
<name>A0A9X2ZMV9_9FLAO</name>
<organism evidence="1 2">
    <name type="scientific">Flavobacterium shii</name>
    <dbReference type="NCBI Taxonomy" id="2987687"/>
    <lineage>
        <taxon>Bacteria</taxon>
        <taxon>Pseudomonadati</taxon>
        <taxon>Bacteroidota</taxon>
        <taxon>Flavobacteriia</taxon>
        <taxon>Flavobacteriales</taxon>
        <taxon>Flavobacteriaceae</taxon>
        <taxon>Flavobacterium</taxon>
    </lineage>
</organism>
<accession>A0A9X2ZMV9</accession>
<protein>
    <recommendedName>
        <fullName evidence="3">G8 domain-containing protein</fullName>
    </recommendedName>
</protein>